<evidence type="ECO:0000313" key="2">
    <source>
        <dbReference type="Proteomes" id="UP000294498"/>
    </source>
</evidence>
<dbReference type="AlphaFoldDB" id="A0A4R8DE07"/>
<protein>
    <submittedName>
        <fullName evidence="1">Uncharacterized protein</fullName>
    </submittedName>
</protein>
<comment type="caution">
    <text evidence="1">The sequence shown here is derived from an EMBL/GenBank/DDBJ whole genome shotgun (WGS) entry which is preliminary data.</text>
</comment>
<reference evidence="1 2" key="1">
    <citation type="submission" date="2019-03" db="EMBL/GenBank/DDBJ databases">
        <title>Genomic Encyclopedia of Type Strains, Phase IV (KMG-IV): sequencing the most valuable type-strain genomes for metagenomic binning, comparative biology and taxonomic classification.</title>
        <authorList>
            <person name="Goeker M."/>
        </authorList>
    </citation>
    <scope>NUCLEOTIDE SEQUENCE [LARGE SCALE GENOMIC DNA]</scope>
    <source>
        <strain evidence="1 2">DSM 100059</strain>
    </source>
</reference>
<accession>A0A4R8DE07</accession>
<evidence type="ECO:0000313" key="1">
    <source>
        <dbReference type="EMBL" id="TDW95743.1"/>
    </source>
</evidence>
<keyword evidence="2" id="KW-1185">Reference proteome</keyword>
<name>A0A4R8DE07_9BACT</name>
<dbReference type="Proteomes" id="UP000294498">
    <property type="component" value="Unassembled WGS sequence"/>
</dbReference>
<gene>
    <name evidence="1" type="ORF">EDB95_3554</name>
</gene>
<organism evidence="1 2">
    <name type="scientific">Dinghuibacter silviterrae</name>
    <dbReference type="NCBI Taxonomy" id="1539049"/>
    <lineage>
        <taxon>Bacteria</taxon>
        <taxon>Pseudomonadati</taxon>
        <taxon>Bacteroidota</taxon>
        <taxon>Chitinophagia</taxon>
        <taxon>Chitinophagales</taxon>
        <taxon>Chitinophagaceae</taxon>
        <taxon>Dinghuibacter</taxon>
    </lineage>
</organism>
<proteinExistence type="predicted"/>
<sequence>MFIRFALLPILTLTQAFTNPDTKGIYRTQADFDQHHLEFSAPASSRKVIIRTHEFLGAPHVTIDSGGQKYYILKVELFGYSDGKKNFRFFEDQAYEIIDTAGFYLYAKSALPKEKGSIVKTEYFFSTSGSDAIQPLTIENLKAAYPAKTAFRYALDVQFGRDSHLLDYDNQLKTYKLKAIFQGF</sequence>
<dbReference type="EMBL" id="SODV01000002">
    <property type="protein sequence ID" value="TDW95743.1"/>
    <property type="molecule type" value="Genomic_DNA"/>
</dbReference>